<proteinExistence type="predicted"/>
<keyword evidence="3" id="KW-1185">Reference proteome</keyword>
<gene>
    <name evidence="2" type="ORF">MEUPH1_LOCUS22152</name>
</gene>
<dbReference type="Proteomes" id="UP001160148">
    <property type="component" value="Unassembled WGS sequence"/>
</dbReference>
<dbReference type="EMBL" id="CARXXK010000005">
    <property type="protein sequence ID" value="CAI6367705.1"/>
    <property type="molecule type" value="Genomic_DNA"/>
</dbReference>
<feature type="transmembrane region" description="Helical" evidence="1">
    <location>
        <begin position="6"/>
        <end position="25"/>
    </location>
</feature>
<keyword evidence="1" id="KW-0472">Membrane</keyword>
<name>A0AAV0XH52_9HEMI</name>
<comment type="caution">
    <text evidence="2">The sequence shown here is derived from an EMBL/GenBank/DDBJ whole genome shotgun (WGS) entry which is preliminary data.</text>
</comment>
<protein>
    <submittedName>
        <fullName evidence="2">Uncharacterized protein</fullName>
    </submittedName>
</protein>
<evidence type="ECO:0000313" key="3">
    <source>
        <dbReference type="Proteomes" id="UP001160148"/>
    </source>
</evidence>
<evidence type="ECO:0000313" key="2">
    <source>
        <dbReference type="EMBL" id="CAI6367705.1"/>
    </source>
</evidence>
<keyword evidence="1" id="KW-1133">Transmembrane helix</keyword>
<dbReference type="AlphaFoldDB" id="A0AAV0XH52"/>
<evidence type="ECO:0000256" key="1">
    <source>
        <dbReference type="SAM" id="Phobius"/>
    </source>
</evidence>
<reference evidence="2 3" key="1">
    <citation type="submission" date="2023-01" db="EMBL/GenBank/DDBJ databases">
        <authorList>
            <person name="Whitehead M."/>
        </authorList>
    </citation>
    <scope>NUCLEOTIDE SEQUENCE [LARGE SCALE GENOMIC DNA]</scope>
</reference>
<sequence length="108" mass="12724">MFLLYANVPMFAFMVLLNFFLYSPVESVMNGRLYDTCQKCLADTWHKQFHRPLIFKNGAYFCFTCNSVHGNQKFHTLAECQLGSLHRPEEDVRLCRCVLRVRPKRGQE</sequence>
<keyword evidence="1" id="KW-0812">Transmembrane</keyword>
<organism evidence="2 3">
    <name type="scientific">Macrosiphum euphorbiae</name>
    <name type="common">potato aphid</name>
    <dbReference type="NCBI Taxonomy" id="13131"/>
    <lineage>
        <taxon>Eukaryota</taxon>
        <taxon>Metazoa</taxon>
        <taxon>Ecdysozoa</taxon>
        <taxon>Arthropoda</taxon>
        <taxon>Hexapoda</taxon>
        <taxon>Insecta</taxon>
        <taxon>Pterygota</taxon>
        <taxon>Neoptera</taxon>
        <taxon>Paraneoptera</taxon>
        <taxon>Hemiptera</taxon>
        <taxon>Sternorrhyncha</taxon>
        <taxon>Aphidomorpha</taxon>
        <taxon>Aphidoidea</taxon>
        <taxon>Aphididae</taxon>
        <taxon>Macrosiphini</taxon>
        <taxon>Macrosiphum</taxon>
    </lineage>
</organism>
<accession>A0AAV0XH52</accession>